<dbReference type="CDD" id="cd16442">
    <property type="entry name" value="BPL"/>
    <property type="match status" value="1"/>
</dbReference>
<evidence type="ECO:0000313" key="4">
    <source>
        <dbReference type="EMBL" id="MEM5946944.1"/>
    </source>
</evidence>
<name>A0ABU9U8E2_9SPIR</name>
<sequence>MLPTSIKNPFGNAKVLYKEETESTMTDARNLRLQKLPSGTVIWAGHQVAGRGRIADRKWIASPGKNILCTFYLDLQDIKLPLTAMPLAVGLGIAKYLESSWDLQAQIKWPNDILIKDKKICGILCETKYDALFVGIGLNVNETSFPGEIKKKATSIKKETRKKAELKEVMEDMLNSVKEAIEDNSWREEIEKRLWGKDREISFLNGNPTAPSIIRGRIIGIGEAGELIMEDFDNGLSRLVSGEIDF</sequence>
<gene>
    <name evidence="4" type="ORF">WKV44_00125</name>
</gene>
<accession>A0ABU9U8E2</accession>
<dbReference type="Proteomes" id="UP001466331">
    <property type="component" value="Unassembled WGS sequence"/>
</dbReference>
<dbReference type="PANTHER" id="PTHR12835">
    <property type="entry name" value="BIOTIN PROTEIN LIGASE"/>
    <property type="match status" value="1"/>
</dbReference>
<keyword evidence="1 4" id="KW-0436">Ligase</keyword>
<dbReference type="EC" id="6.3.4.15" evidence="4"/>
<protein>
    <submittedName>
        <fullName evidence="4">Biotin--[acetyl-CoA-carboxylase] ligase</fullName>
        <ecNumber evidence="4">6.3.4.15</ecNumber>
    </submittedName>
</protein>
<dbReference type="NCBIfam" id="TIGR00121">
    <property type="entry name" value="birA_ligase"/>
    <property type="match status" value="1"/>
</dbReference>
<reference evidence="4 5" key="1">
    <citation type="submission" date="2024-03" db="EMBL/GenBank/DDBJ databases">
        <title>Ignisphaera cupida sp. nov., a hyperthermophilic hydrolytic archaeon from a hot spring of Kamchatka, and proposal of Ignisphaeraceae fam. nov.</title>
        <authorList>
            <person name="Podosokorskaya O.A."/>
            <person name="Elcheninov A.G."/>
            <person name="Maltseva A.I."/>
            <person name="Zayulina K.S."/>
            <person name="Novikov A."/>
            <person name="Merkel A.Y."/>
        </authorList>
    </citation>
    <scope>NUCLEOTIDE SEQUENCE [LARGE SCALE GENOMIC DNA]</scope>
    <source>
        <strain evidence="4 5">38H-sp</strain>
    </source>
</reference>
<dbReference type="InterPro" id="IPR004143">
    <property type="entry name" value="BPL_LPL_catalytic"/>
</dbReference>
<feature type="coiled-coil region" evidence="2">
    <location>
        <begin position="156"/>
        <end position="183"/>
    </location>
</feature>
<keyword evidence="5" id="KW-1185">Reference proteome</keyword>
<dbReference type="RefSeq" id="WP_420068398.1">
    <property type="nucleotide sequence ID" value="NZ_JBCHKQ010000001.1"/>
</dbReference>
<dbReference type="PANTHER" id="PTHR12835:SF5">
    <property type="entry name" value="BIOTIN--PROTEIN LIGASE"/>
    <property type="match status" value="1"/>
</dbReference>
<comment type="caution">
    <text evidence="4">The sequence shown here is derived from an EMBL/GenBank/DDBJ whole genome shotgun (WGS) entry which is preliminary data.</text>
</comment>
<dbReference type="Pfam" id="PF03099">
    <property type="entry name" value="BPL_LplA_LipB"/>
    <property type="match status" value="1"/>
</dbReference>
<evidence type="ECO:0000313" key="5">
    <source>
        <dbReference type="Proteomes" id="UP001466331"/>
    </source>
</evidence>
<evidence type="ECO:0000259" key="3">
    <source>
        <dbReference type="PROSITE" id="PS51733"/>
    </source>
</evidence>
<proteinExistence type="predicted"/>
<feature type="domain" description="BPL/LPL catalytic" evidence="3">
    <location>
        <begin position="10"/>
        <end position="185"/>
    </location>
</feature>
<dbReference type="GO" id="GO:0004077">
    <property type="term" value="F:biotin--[biotin carboxyl-carrier protein] ligase activity"/>
    <property type="evidence" value="ECO:0007669"/>
    <property type="project" value="UniProtKB-EC"/>
</dbReference>
<dbReference type="PROSITE" id="PS51733">
    <property type="entry name" value="BPL_LPL_CATALYTIC"/>
    <property type="match status" value="1"/>
</dbReference>
<keyword evidence="2" id="KW-0175">Coiled coil</keyword>
<organism evidence="4 5">
    <name type="scientific">Rarispira pelagica</name>
    <dbReference type="NCBI Taxonomy" id="3141764"/>
    <lineage>
        <taxon>Bacteria</taxon>
        <taxon>Pseudomonadati</taxon>
        <taxon>Spirochaetota</taxon>
        <taxon>Spirochaetia</taxon>
        <taxon>Winmispirales</taxon>
        <taxon>Winmispiraceae</taxon>
        <taxon>Rarispira</taxon>
    </lineage>
</organism>
<dbReference type="Gene3D" id="3.30.930.10">
    <property type="entry name" value="Bira Bifunctional Protein, Domain 2"/>
    <property type="match status" value="1"/>
</dbReference>
<dbReference type="InterPro" id="IPR045864">
    <property type="entry name" value="aa-tRNA-synth_II/BPL/LPL"/>
</dbReference>
<dbReference type="InterPro" id="IPR004408">
    <property type="entry name" value="Biotin_CoA_COase_ligase"/>
</dbReference>
<dbReference type="EMBL" id="JBCHKQ010000001">
    <property type="protein sequence ID" value="MEM5946944.1"/>
    <property type="molecule type" value="Genomic_DNA"/>
</dbReference>
<evidence type="ECO:0000256" key="2">
    <source>
        <dbReference type="SAM" id="Coils"/>
    </source>
</evidence>
<evidence type="ECO:0000256" key="1">
    <source>
        <dbReference type="ARBA" id="ARBA00022598"/>
    </source>
</evidence>
<dbReference type="SUPFAM" id="SSF55681">
    <property type="entry name" value="Class II aaRS and biotin synthetases"/>
    <property type="match status" value="1"/>
</dbReference>